<comment type="caution">
    <text evidence="2">The sequence shown here is derived from an EMBL/GenBank/DDBJ whole genome shotgun (WGS) entry which is preliminary data.</text>
</comment>
<protein>
    <submittedName>
        <fullName evidence="2">Uncharacterized protein</fullName>
    </submittedName>
</protein>
<dbReference type="AlphaFoldDB" id="A0A5R9CV88"/>
<reference evidence="2 3" key="1">
    <citation type="submission" date="2019-05" db="EMBL/GenBank/DDBJ databases">
        <title>The metagenome of a microbial culture collection derived from dairy environment covers the genomic content of the human microbiome.</title>
        <authorList>
            <person name="Roder T."/>
            <person name="Wuthrich D."/>
            <person name="Sattari Z."/>
            <person name="Von Ah U."/>
            <person name="Bar C."/>
            <person name="Ronchi F."/>
            <person name="Macpherson A.J."/>
            <person name="Ganal-Vonarburg S.C."/>
            <person name="Bruggmann R."/>
            <person name="Vergeres G."/>
        </authorList>
    </citation>
    <scope>NUCLEOTIDE SEQUENCE [LARGE SCALE GENOMIC DNA]</scope>
    <source>
        <strain evidence="2 3">FAM 1079</strain>
    </source>
</reference>
<evidence type="ECO:0000256" key="1">
    <source>
        <dbReference type="SAM" id="Phobius"/>
    </source>
</evidence>
<evidence type="ECO:0000313" key="3">
    <source>
        <dbReference type="Proteomes" id="UP000305100"/>
    </source>
</evidence>
<dbReference type="EMBL" id="VBSX01000014">
    <property type="protein sequence ID" value="TLQ19379.1"/>
    <property type="molecule type" value="Genomic_DNA"/>
</dbReference>
<proteinExistence type="predicted"/>
<name>A0A5R9CV88_9LACO</name>
<gene>
    <name evidence="2" type="ORF">FEZ41_07015</name>
</gene>
<feature type="transmembrane region" description="Helical" evidence="1">
    <location>
        <begin position="16"/>
        <end position="34"/>
    </location>
</feature>
<feature type="transmembrane region" description="Helical" evidence="1">
    <location>
        <begin position="40"/>
        <end position="60"/>
    </location>
</feature>
<keyword evidence="1" id="KW-0472">Membrane</keyword>
<organism evidence="2 3">
    <name type="scientific">Lentilactobacillus parafarraginis</name>
    <dbReference type="NCBI Taxonomy" id="390842"/>
    <lineage>
        <taxon>Bacteria</taxon>
        <taxon>Bacillati</taxon>
        <taxon>Bacillota</taxon>
        <taxon>Bacilli</taxon>
        <taxon>Lactobacillales</taxon>
        <taxon>Lactobacillaceae</taxon>
        <taxon>Lentilactobacillus</taxon>
    </lineage>
</organism>
<keyword evidence="1" id="KW-0812">Transmembrane</keyword>
<accession>A0A5R9CV88</accession>
<evidence type="ECO:0000313" key="2">
    <source>
        <dbReference type="EMBL" id="TLQ19379.1"/>
    </source>
</evidence>
<sequence length="76" mass="8919">MRSNYRGWFPSKYKDLISHYILLLFAIFEIIRIIQAGELLSINMLIGAIGLGLILIDGFIRYLQIKRGDYREDKQL</sequence>
<dbReference type="Proteomes" id="UP000305100">
    <property type="component" value="Unassembled WGS sequence"/>
</dbReference>
<keyword evidence="1" id="KW-1133">Transmembrane helix</keyword>